<dbReference type="GO" id="GO:0017168">
    <property type="term" value="F:5-oxoprolinase (ATP-hydrolyzing) activity"/>
    <property type="evidence" value="ECO:0007669"/>
    <property type="project" value="TreeGrafter"/>
</dbReference>
<evidence type="ECO:0000259" key="1">
    <source>
        <dbReference type="Pfam" id="PF19278"/>
    </source>
</evidence>
<name>X1EML5_9ZZZZ</name>
<accession>X1EML5</accession>
<reference evidence="2" key="1">
    <citation type="journal article" date="2014" name="Front. Microbiol.">
        <title>High frequency of phylogenetically diverse reductive dehalogenase-homologous genes in deep subseafloor sedimentary metagenomes.</title>
        <authorList>
            <person name="Kawai M."/>
            <person name="Futagami T."/>
            <person name="Toyoda A."/>
            <person name="Takaki Y."/>
            <person name="Nishi S."/>
            <person name="Hori S."/>
            <person name="Arai W."/>
            <person name="Tsubouchi T."/>
            <person name="Morono Y."/>
            <person name="Uchiyama I."/>
            <person name="Ito T."/>
            <person name="Fujiyama A."/>
            <person name="Inagaki F."/>
            <person name="Takami H."/>
        </authorList>
    </citation>
    <scope>NUCLEOTIDE SEQUENCE</scope>
    <source>
        <strain evidence="2">Expedition CK06-06</strain>
    </source>
</reference>
<protein>
    <recommendedName>
        <fullName evidence="1">Acetophenone carboxylase-like C-terminal domain-containing protein</fullName>
    </recommendedName>
</protein>
<gene>
    <name evidence="2" type="ORF">S03H2_20129</name>
</gene>
<dbReference type="AlphaFoldDB" id="X1EML5"/>
<feature type="non-terminal residue" evidence="2">
    <location>
        <position position="1"/>
    </location>
</feature>
<organism evidence="2">
    <name type="scientific">marine sediment metagenome</name>
    <dbReference type="NCBI Taxonomy" id="412755"/>
    <lineage>
        <taxon>unclassified sequences</taxon>
        <taxon>metagenomes</taxon>
        <taxon>ecological metagenomes</taxon>
    </lineage>
</organism>
<dbReference type="PANTHER" id="PTHR11365">
    <property type="entry name" value="5-OXOPROLINASE RELATED"/>
    <property type="match status" value="1"/>
</dbReference>
<feature type="domain" description="Acetophenone carboxylase-like C-terminal" evidence="1">
    <location>
        <begin position="19"/>
        <end position="195"/>
    </location>
</feature>
<dbReference type="Pfam" id="PF19278">
    <property type="entry name" value="Hydant_A_C"/>
    <property type="match status" value="1"/>
</dbReference>
<evidence type="ECO:0000313" key="2">
    <source>
        <dbReference type="EMBL" id="GAH34596.1"/>
    </source>
</evidence>
<proteinExistence type="predicted"/>
<comment type="caution">
    <text evidence="2">The sequence shown here is derived from an EMBL/GenBank/DDBJ whole genome shotgun (WGS) entry which is preliminary data.</text>
</comment>
<sequence length="211" mass="24455">ISNIRHDYVRPYISPIQKANLNNINDLFQEMEIKGKIILTSEGVKEKDVEFIWTMDMRYIGQIYEVETPISRGPLSDENIQEIENLFNKKHEMIYGYSDKNSDIEIVHLRVKAVGKREKLDFKEMNISTEKLSNEALKEVRRAYFDEEGDFLDTNVYNSEFLLPGNVIEGPAIIEEPDTTIVIIPNSKCIMDKYNNYLIKLNKIGKSGDLV</sequence>
<dbReference type="GO" id="GO:0006749">
    <property type="term" value="P:glutathione metabolic process"/>
    <property type="evidence" value="ECO:0007669"/>
    <property type="project" value="TreeGrafter"/>
</dbReference>
<dbReference type="InterPro" id="IPR049517">
    <property type="entry name" value="ACX-like_C"/>
</dbReference>
<dbReference type="GO" id="GO:0005829">
    <property type="term" value="C:cytosol"/>
    <property type="evidence" value="ECO:0007669"/>
    <property type="project" value="TreeGrafter"/>
</dbReference>
<dbReference type="EMBL" id="BARU01010578">
    <property type="protein sequence ID" value="GAH34596.1"/>
    <property type="molecule type" value="Genomic_DNA"/>
</dbReference>
<dbReference type="PANTHER" id="PTHR11365:SF23">
    <property type="entry name" value="HYPOTHETICAL 5-OXOPROLINASE (EUROFUNG)-RELATED"/>
    <property type="match status" value="1"/>
</dbReference>
<dbReference type="InterPro" id="IPR045079">
    <property type="entry name" value="Oxoprolinase-like"/>
</dbReference>